<dbReference type="RefSeq" id="WP_220201270.1">
    <property type="nucleotide sequence ID" value="NZ_BNJK01000001.1"/>
</dbReference>
<sequence>MFFYYAFFILQLLSFFLLAFWLWMFIDYLFNKALDSRSQVIWGLVFLLLPFGAILYYCLGRSEHKIRNASI</sequence>
<evidence type="ECO:0000256" key="4">
    <source>
        <dbReference type="ARBA" id="ARBA00022989"/>
    </source>
</evidence>
<evidence type="ECO:0000256" key="5">
    <source>
        <dbReference type="ARBA" id="ARBA00023136"/>
    </source>
</evidence>
<evidence type="ECO:0000256" key="1">
    <source>
        <dbReference type="ARBA" id="ARBA00004651"/>
    </source>
</evidence>
<evidence type="ECO:0000313" key="9">
    <source>
        <dbReference type="Proteomes" id="UP000597444"/>
    </source>
</evidence>
<protein>
    <recommendedName>
        <fullName evidence="7">Cardiolipin synthase N-terminal domain-containing protein</fullName>
    </recommendedName>
</protein>
<evidence type="ECO:0000259" key="7">
    <source>
        <dbReference type="Pfam" id="PF13396"/>
    </source>
</evidence>
<feature type="domain" description="Cardiolipin synthase N-terminal" evidence="7">
    <location>
        <begin position="19"/>
        <end position="61"/>
    </location>
</feature>
<accession>A0A8J3IGG4</accession>
<reference evidence="8" key="1">
    <citation type="submission" date="2020-10" db="EMBL/GenBank/DDBJ databases">
        <title>Taxonomic study of unclassified bacteria belonging to the class Ktedonobacteria.</title>
        <authorList>
            <person name="Yabe S."/>
            <person name="Wang C.M."/>
            <person name="Zheng Y."/>
            <person name="Sakai Y."/>
            <person name="Cavaletti L."/>
            <person name="Monciardini P."/>
            <person name="Donadio S."/>
        </authorList>
    </citation>
    <scope>NUCLEOTIDE SEQUENCE</scope>
    <source>
        <strain evidence="8">ID150040</strain>
    </source>
</reference>
<comment type="caution">
    <text evidence="8">The sequence shown here is derived from an EMBL/GenBank/DDBJ whole genome shotgun (WGS) entry which is preliminary data.</text>
</comment>
<keyword evidence="5 6" id="KW-0472">Membrane</keyword>
<proteinExistence type="predicted"/>
<keyword evidence="9" id="KW-1185">Reference proteome</keyword>
<name>A0A8J3IGG4_9CHLR</name>
<evidence type="ECO:0000256" key="3">
    <source>
        <dbReference type="ARBA" id="ARBA00022692"/>
    </source>
</evidence>
<organism evidence="8 9">
    <name type="scientific">Reticulibacter mediterranei</name>
    <dbReference type="NCBI Taxonomy" id="2778369"/>
    <lineage>
        <taxon>Bacteria</taxon>
        <taxon>Bacillati</taxon>
        <taxon>Chloroflexota</taxon>
        <taxon>Ktedonobacteria</taxon>
        <taxon>Ktedonobacterales</taxon>
        <taxon>Reticulibacteraceae</taxon>
        <taxon>Reticulibacter</taxon>
    </lineage>
</organism>
<dbReference type="EMBL" id="BNJK01000001">
    <property type="protein sequence ID" value="GHO90300.1"/>
    <property type="molecule type" value="Genomic_DNA"/>
</dbReference>
<dbReference type="GO" id="GO:0005886">
    <property type="term" value="C:plasma membrane"/>
    <property type="evidence" value="ECO:0007669"/>
    <property type="project" value="UniProtKB-SubCell"/>
</dbReference>
<evidence type="ECO:0000256" key="6">
    <source>
        <dbReference type="SAM" id="Phobius"/>
    </source>
</evidence>
<evidence type="ECO:0000313" key="8">
    <source>
        <dbReference type="EMBL" id="GHO90300.1"/>
    </source>
</evidence>
<dbReference type="InterPro" id="IPR027379">
    <property type="entry name" value="CLS_N"/>
</dbReference>
<dbReference type="AlphaFoldDB" id="A0A8J3IGG4"/>
<feature type="transmembrane region" description="Helical" evidence="6">
    <location>
        <begin position="7"/>
        <end position="26"/>
    </location>
</feature>
<keyword evidence="3 6" id="KW-0812">Transmembrane</keyword>
<comment type="subcellular location">
    <subcellularLocation>
        <location evidence="1">Cell membrane</location>
        <topology evidence="1">Multi-pass membrane protein</topology>
    </subcellularLocation>
</comment>
<evidence type="ECO:0000256" key="2">
    <source>
        <dbReference type="ARBA" id="ARBA00022475"/>
    </source>
</evidence>
<gene>
    <name evidence="8" type="ORF">KSF_003480</name>
</gene>
<keyword evidence="4 6" id="KW-1133">Transmembrane helix</keyword>
<dbReference type="Pfam" id="PF13396">
    <property type="entry name" value="PLDc_N"/>
    <property type="match status" value="1"/>
</dbReference>
<dbReference type="Proteomes" id="UP000597444">
    <property type="component" value="Unassembled WGS sequence"/>
</dbReference>
<keyword evidence="2" id="KW-1003">Cell membrane</keyword>
<feature type="transmembrane region" description="Helical" evidence="6">
    <location>
        <begin position="38"/>
        <end position="59"/>
    </location>
</feature>